<reference evidence="3" key="1">
    <citation type="submission" date="2023-04" db="EMBL/GenBank/DDBJ databases">
        <title>Ambrosiozyma monospora NBRC 1965.</title>
        <authorList>
            <person name="Ichikawa N."/>
            <person name="Sato H."/>
            <person name="Tonouchi N."/>
        </authorList>
    </citation>
    <scope>NUCLEOTIDE SEQUENCE</scope>
    <source>
        <strain evidence="3">NBRC 1965</strain>
    </source>
</reference>
<dbReference type="PANTHER" id="PTHR13009:SF15">
    <property type="entry name" value="HSP90 CO-CHAPERONE HCH1"/>
    <property type="match status" value="1"/>
</dbReference>
<comment type="similarity">
    <text evidence="1">Belongs to the AHA1 family.</text>
</comment>
<protein>
    <submittedName>
        <fullName evidence="3">Unnamed protein product</fullName>
    </submittedName>
</protein>
<gene>
    <name evidence="3" type="ORF">Amon01_000012500</name>
</gene>
<dbReference type="SUPFAM" id="SSF103111">
    <property type="entry name" value="Activator of Hsp90 ATPase, Aha1"/>
    <property type="match status" value="1"/>
</dbReference>
<keyword evidence="4" id="KW-1185">Reference proteome</keyword>
<dbReference type="SMART" id="SM01000">
    <property type="entry name" value="Aha1_N"/>
    <property type="match status" value="1"/>
</dbReference>
<evidence type="ECO:0000313" key="4">
    <source>
        <dbReference type="Proteomes" id="UP001165063"/>
    </source>
</evidence>
<evidence type="ECO:0000256" key="1">
    <source>
        <dbReference type="ARBA" id="ARBA00006817"/>
    </source>
</evidence>
<comment type="caution">
    <text evidence="3">The sequence shown here is derived from an EMBL/GenBank/DDBJ whole genome shotgun (WGS) entry which is preliminary data.</text>
</comment>
<dbReference type="GO" id="GO:0001671">
    <property type="term" value="F:ATPase activator activity"/>
    <property type="evidence" value="ECO:0007669"/>
    <property type="project" value="InterPro"/>
</dbReference>
<name>A0A9W7DCK4_AMBMO</name>
<feature type="domain" description="Activator of Hsp90 ATPase AHSA1-like N-terminal" evidence="2">
    <location>
        <begin position="13"/>
        <end position="145"/>
    </location>
</feature>
<dbReference type="Gene3D" id="3.15.10.20">
    <property type="entry name" value="Activator of Hsp90 ATPase Aha1, N-terminal domain"/>
    <property type="match status" value="1"/>
</dbReference>
<organism evidence="3 4">
    <name type="scientific">Ambrosiozyma monospora</name>
    <name type="common">Yeast</name>
    <name type="synonym">Endomycopsis monosporus</name>
    <dbReference type="NCBI Taxonomy" id="43982"/>
    <lineage>
        <taxon>Eukaryota</taxon>
        <taxon>Fungi</taxon>
        <taxon>Dikarya</taxon>
        <taxon>Ascomycota</taxon>
        <taxon>Saccharomycotina</taxon>
        <taxon>Pichiomycetes</taxon>
        <taxon>Pichiales</taxon>
        <taxon>Pichiaceae</taxon>
        <taxon>Ambrosiozyma</taxon>
    </lineage>
</organism>
<dbReference type="OrthoDB" id="567237at2759"/>
<dbReference type="AlphaFoldDB" id="A0A9W7DCK4"/>
<evidence type="ECO:0000313" key="3">
    <source>
        <dbReference type="EMBL" id="GMG18987.1"/>
    </source>
</evidence>
<evidence type="ECO:0000259" key="2">
    <source>
        <dbReference type="SMART" id="SM01000"/>
    </source>
</evidence>
<dbReference type="EMBL" id="BSXU01000041">
    <property type="protein sequence ID" value="GMG18987.1"/>
    <property type="molecule type" value="Genomic_DNA"/>
</dbReference>
<dbReference type="Proteomes" id="UP001165063">
    <property type="component" value="Unassembled WGS sequence"/>
</dbReference>
<dbReference type="InterPro" id="IPR036338">
    <property type="entry name" value="Aha1"/>
</dbReference>
<dbReference type="Pfam" id="PF09229">
    <property type="entry name" value="Aha1_N"/>
    <property type="match status" value="1"/>
</dbReference>
<dbReference type="GO" id="GO:0051087">
    <property type="term" value="F:protein-folding chaperone binding"/>
    <property type="evidence" value="ECO:0007669"/>
    <property type="project" value="InterPro"/>
</dbReference>
<proteinExistence type="inferred from homology"/>
<dbReference type="GO" id="GO:0005829">
    <property type="term" value="C:cytosol"/>
    <property type="evidence" value="ECO:0007669"/>
    <property type="project" value="TreeGrafter"/>
</dbReference>
<accession>A0A9W7DCK4</accession>
<dbReference type="GO" id="GO:0006457">
    <property type="term" value="P:protein folding"/>
    <property type="evidence" value="ECO:0007669"/>
    <property type="project" value="TreeGrafter"/>
</dbReference>
<dbReference type="InterPro" id="IPR015310">
    <property type="entry name" value="AHSA1-like_N"/>
</dbReference>
<sequence length="154" mass="17984">MSVHNPNNWHWIDKNCLPWAKQYFENNLKGISTKTPEYEIMITEVKSVTGDCDVTQRKGKVKCLFELNVSFNAEVKKLGEDAKDDEKIIYEIVIPEFEHDYDDDDYNFQVKNGKLELKKTVRDNLIPEVLVVFKKFQPLLLSTHQPKLQHNTSA</sequence>
<dbReference type="PANTHER" id="PTHR13009">
    <property type="entry name" value="HEAT SHOCK PROTEIN 90 HSP90 CO-CHAPERONE AHA-1"/>
    <property type="match status" value="1"/>
</dbReference>